<reference evidence="1 2" key="1">
    <citation type="submission" date="2016-10" db="EMBL/GenBank/DDBJ databases">
        <title>Paenibacillus species isolates.</title>
        <authorList>
            <person name="Beno S.M."/>
        </authorList>
    </citation>
    <scope>NUCLEOTIDE SEQUENCE [LARGE SCALE GENOMIC DNA]</scope>
    <source>
        <strain evidence="1 2">FSL R5-0923</strain>
    </source>
</reference>
<keyword evidence="2" id="KW-1185">Reference proteome</keyword>
<protein>
    <recommendedName>
        <fullName evidence="3">Transcriptional regulator</fullName>
    </recommendedName>
</protein>
<gene>
    <name evidence="1" type="ORF">BSK51_29065</name>
</gene>
<name>A0ABX3H737_9BACL</name>
<dbReference type="RefSeq" id="WP_076301020.1">
    <property type="nucleotide sequence ID" value="NZ_MPTD01000030.1"/>
</dbReference>
<proteinExistence type="predicted"/>
<evidence type="ECO:0000313" key="1">
    <source>
        <dbReference type="EMBL" id="OMD45477.1"/>
    </source>
</evidence>
<evidence type="ECO:0000313" key="2">
    <source>
        <dbReference type="Proteomes" id="UP000187313"/>
    </source>
</evidence>
<evidence type="ECO:0008006" key="3">
    <source>
        <dbReference type="Google" id="ProtNLM"/>
    </source>
</evidence>
<organism evidence="1 2">
    <name type="scientific">Paenibacillus odorifer</name>
    <dbReference type="NCBI Taxonomy" id="189426"/>
    <lineage>
        <taxon>Bacteria</taxon>
        <taxon>Bacillati</taxon>
        <taxon>Bacillota</taxon>
        <taxon>Bacilli</taxon>
        <taxon>Bacillales</taxon>
        <taxon>Paenibacillaceae</taxon>
        <taxon>Paenibacillus</taxon>
    </lineage>
</organism>
<dbReference type="EMBL" id="MPTD01000030">
    <property type="protein sequence ID" value="OMD45477.1"/>
    <property type="molecule type" value="Genomic_DNA"/>
</dbReference>
<sequence length="78" mass="9353">MEIELKKGEFKPALDILLEINNKPSLDLYWLLYGEKQTTRQKNNAEGKFNIKETDMIENFDKLNLDDQDEIIEFFKRK</sequence>
<comment type="caution">
    <text evidence="1">The sequence shown here is derived from an EMBL/GenBank/DDBJ whole genome shotgun (WGS) entry which is preliminary data.</text>
</comment>
<dbReference type="Proteomes" id="UP000187313">
    <property type="component" value="Unassembled WGS sequence"/>
</dbReference>
<accession>A0ABX3H737</accession>